<dbReference type="Proteomes" id="UP001202289">
    <property type="component" value="Unassembled WGS sequence"/>
</dbReference>
<accession>A0ACC6A924</accession>
<dbReference type="EMBL" id="JAMBOP010000023">
    <property type="protein sequence ID" value="MCM3737392.1"/>
    <property type="molecule type" value="Genomic_DNA"/>
</dbReference>
<evidence type="ECO:0000313" key="1">
    <source>
        <dbReference type="EMBL" id="MCM3737392.1"/>
    </source>
</evidence>
<reference evidence="1" key="1">
    <citation type="submission" date="2022-05" db="EMBL/GenBank/DDBJ databases">
        <title>Comparative Genomics of Spacecraft Associated Microbes.</title>
        <authorList>
            <person name="Tran M.T."/>
            <person name="Wright A."/>
            <person name="Seuylemezian A."/>
            <person name="Eisen J."/>
            <person name="Coil D."/>
        </authorList>
    </citation>
    <scope>NUCLEOTIDE SEQUENCE</scope>
    <source>
        <strain evidence="1">FAIRING 10M-2.2</strain>
    </source>
</reference>
<sequence length="232" mass="27553">MKRFVTIIVVTLFMFSITNIVHAEEKNKVQDYFGVNINGYHLYVLDDFVELINQEKVTSLTKIFFEILRREQQWVLEPRVYVKGDLGYVHIVKQNGVNVLYHIKNIHENWTILREEKKVINRIPVPKELLKEVLIERLVEYIGDAVKNYYGESRLWYRGNEKILSIEKDEENFEFYVLVQVITFKGAHNPPYGEETMRFRVKGGGEVQLLDFKHRDLTDSELSKLELRTIKE</sequence>
<proteinExistence type="predicted"/>
<gene>
    <name evidence="1" type="ORF">M3215_16700</name>
</gene>
<protein>
    <submittedName>
        <fullName evidence="1">DUF3888 domain-containing protein</fullName>
    </submittedName>
</protein>
<comment type="caution">
    <text evidence="1">The sequence shown here is derived from an EMBL/GenBank/DDBJ whole genome shotgun (WGS) entry which is preliminary data.</text>
</comment>
<name>A0ACC6A924_9BACI</name>
<keyword evidence="2" id="KW-1185">Reference proteome</keyword>
<organism evidence="1 2">
    <name type="scientific">Bacillus cytotoxicus</name>
    <dbReference type="NCBI Taxonomy" id="580165"/>
    <lineage>
        <taxon>Bacteria</taxon>
        <taxon>Bacillati</taxon>
        <taxon>Bacillota</taxon>
        <taxon>Bacilli</taxon>
        <taxon>Bacillales</taxon>
        <taxon>Bacillaceae</taxon>
        <taxon>Bacillus</taxon>
        <taxon>Bacillus cereus group</taxon>
    </lineage>
</organism>
<evidence type="ECO:0000313" key="2">
    <source>
        <dbReference type="Proteomes" id="UP001202289"/>
    </source>
</evidence>